<dbReference type="VEuPathDB" id="FungiDB:PV10_04255"/>
<evidence type="ECO:0000256" key="3">
    <source>
        <dbReference type="ARBA" id="ARBA00022801"/>
    </source>
</evidence>
<evidence type="ECO:0000256" key="2">
    <source>
        <dbReference type="ARBA" id="ARBA00011891"/>
    </source>
</evidence>
<reference evidence="7 8" key="1">
    <citation type="submission" date="2015-01" db="EMBL/GenBank/DDBJ databases">
        <title>The Genome Sequence of Exophiala mesophila CBS40295.</title>
        <authorList>
            <consortium name="The Broad Institute Genomics Platform"/>
            <person name="Cuomo C."/>
            <person name="de Hoog S."/>
            <person name="Gorbushina A."/>
            <person name="Stielow B."/>
            <person name="Teixiera M."/>
            <person name="Abouelleil A."/>
            <person name="Chapman S.B."/>
            <person name="Priest M."/>
            <person name="Young S.K."/>
            <person name="Wortman J."/>
            <person name="Nusbaum C."/>
            <person name="Birren B."/>
        </authorList>
    </citation>
    <scope>NUCLEOTIDE SEQUENCE [LARGE SCALE GENOMIC DNA]</scope>
    <source>
        <strain evidence="7 8">CBS 40295</strain>
    </source>
</reference>
<dbReference type="Pfam" id="PF02275">
    <property type="entry name" value="CBAH"/>
    <property type="match status" value="1"/>
</dbReference>
<dbReference type="GeneID" id="27322100"/>
<evidence type="ECO:0000259" key="5">
    <source>
        <dbReference type="Pfam" id="PF02275"/>
    </source>
</evidence>
<dbReference type="STRING" id="212818.A0A0D1WUT8"/>
<proteinExistence type="predicted"/>
<dbReference type="Gene3D" id="3.60.60.10">
    <property type="entry name" value="Penicillin V Acylase, Chain A"/>
    <property type="match status" value="1"/>
</dbReference>
<dbReference type="GO" id="GO:0017040">
    <property type="term" value="F:N-acylsphingosine amidohydrolase activity"/>
    <property type="evidence" value="ECO:0007669"/>
    <property type="project" value="UniProtKB-EC"/>
</dbReference>
<dbReference type="OrthoDB" id="5273684at2759"/>
<evidence type="ECO:0000313" key="7">
    <source>
        <dbReference type="EMBL" id="KIV93010.1"/>
    </source>
</evidence>
<gene>
    <name evidence="7" type="ORF">PV10_04255</name>
</gene>
<dbReference type="HOGENOM" id="CLU_051035_0_0_1"/>
<evidence type="ECO:0000256" key="1">
    <source>
        <dbReference type="ARBA" id="ARBA00004371"/>
    </source>
</evidence>
<evidence type="ECO:0000259" key="6">
    <source>
        <dbReference type="Pfam" id="PF15508"/>
    </source>
</evidence>
<protein>
    <recommendedName>
        <fullName evidence="2">ceramidase</fullName>
        <ecNumber evidence="2">3.5.1.23</ecNumber>
    </recommendedName>
</protein>
<evidence type="ECO:0000313" key="8">
    <source>
        <dbReference type="Proteomes" id="UP000054302"/>
    </source>
</evidence>
<evidence type="ECO:0000256" key="4">
    <source>
        <dbReference type="ARBA" id="ARBA00023228"/>
    </source>
</evidence>
<keyword evidence="8" id="KW-1185">Reference proteome</keyword>
<feature type="domain" description="Choloylglycine hydrolase/NAAA C-terminal" evidence="5">
    <location>
        <begin position="125"/>
        <end position="279"/>
    </location>
</feature>
<name>A0A0D1WUT8_EXOME</name>
<dbReference type="InterPro" id="IPR029130">
    <property type="entry name" value="Acid_ceramidase_N"/>
</dbReference>
<keyword evidence="4" id="KW-0458">Lysosome</keyword>
<sequence>MSTQESHLAGHAAPVFTIDLSQKPRDRYKALATAYRHKVHGLVGLFNNLLGDIGIPVKYHSSINLIARLLLRRVHSSVETAELRGVADVTDVSIYLLVAFNVILDLLMGCTSGAVKTLEPGHSTTSPTMLHFRNLDWTMDPLRSVVVQLNFVRTKSADPTHVLARSLTYVGYVGMLTAVRPHLSMSLNFRALHNATTRTDHFKFYFNHLLVLLGLRQSMSSILRSYMISEDRRELQVKSLATIAEQLPHRRTTAAYLIFSDGGSTIVLEKDYKSARVRQSNNFIAATNHDVEDHGSKVVGFTPASSAANDAKSRFAGGMGELLEDSEERLECMSSKWTSHVRKTNRLRKTASRSSLSQAEARTASTFAQVVDWLSAYPTTNEETHFGVIMDPSTGEMLWTRVYPDPEGLA</sequence>
<comment type="subcellular location">
    <subcellularLocation>
        <location evidence="1">Lysosome</location>
    </subcellularLocation>
</comment>
<dbReference type="AlphaFoldDB" id="A0A0D1WUT8"/>
<organism evidence="7 8">
    <name type="scientific">Exophiala mesophila</name>
    <name type="common">Black yeast-like fungus</name>
    <dbReference type="NCBI Taxonomy" id="212818"/>
    <lineage>
        <taxon>Eukaryota</taxon>
        <taxon>Fungi</taxon>
        <taxon>Dikarya</taxon>
        <taxon>Ascomycota</taxon>
        <taxon>Pezizomycotina</taxon>
        <taxon>Eurotiomycetes</taxon>
        <taxon>Chaetothyriomycetidae</taxon>
        <taxon>Chaetothyriales</taxon>
        <taxon>Herpotrichiellaceae</taxon>
        <taxon>Exophiala</taxon>
    </lineage>
</organism>
<dbReference type="PANTHER" id="PTHR28583:SF1">
    <property type="entry name" value="ACID CERAMIDASE"/>
    <property type="match status" value="1"/>
</dbReference>
<dbReference type="InterPro" id="IPR029132">
    <property type="entry name" value="CBAH/NAAA_C"/>
</dbReference>
<dbReference type="RefSeq" id="XP_016224584.1">
    <property type="nucleotide sequence ID" value="XM_016368796.1"/>
</dbReference>
<dbReference type="EC" id="3.5.1.23" evidence="2"/>
<dbReference type="OMA" id="MMHFRTL"/>
<dbReference type="Pfam" id="PF15508">
    <property type="entry name" value="NAAA-beta"/>
    <property type="match status" value="1"/>
</dbReference>
<accession>A0A0D1WUT8</accession>
<dbReference type="Proteomes" id="UP000054302">
    <property type="component" value="Unassembled WGS sequence"/>
</dbReference>
<dbReference type="EMBL" id="KN847522">
    <property type="protein sequence ID" value="KIV93010.1"/>
    <property type="molecule type" value="Genomic_DNA"/>
</dbReference>
<keyword evidence="3" id="KW-0378">Hydrolase</keyword>
<dbReference type="PANTHER" id="PTHR28583">
    <property type="entry name" value="ACID AMIDASE"/>
    <property type="match status" value="1"/>
</dbReference>
<feature type="domain" description="Acid ceramidase N-terminal" evidence="6">
    <location>
        <begin position="12"/>
        <end position="73"/>
    </location>
</feature>